<dbReference type="GO" id="GO:0016342">
    <property type="term" value="C:catenin complex"/>
    <property type="evidence" value="ECO:0007669"/>
    <property type="project" value="TreeGrafter"/>
</dbReference>
<evidence type="ECO:0000256" key="1">
    <source>
        <dbReference type="ARBA" id="ARBA00009051"/>
    </source>
</evidence>
<dbReference type="ExpressionAtlas" id="A0A5K4FBA0">
    <property type="expression patterns" value="baseline"/>
</dbReference>
<feature type="region of interest" description="Disordered" evidence="3">
    <location>
        <begin position="2871"/>
        <end position="2918"/>
    </location>
</feature>
<feature type="compositionally biased region" description="Polar residues" evidence="3">
    <location>
        <begin position="204"/>
        <end position="216"/>
    </location>
</feature>
<feature type="compositionally biased region" description="Low complexity" evidence="3">
    <location>
        <begin position="2117"/>
        <end position="2127"/>
    </location>
</feature>
<feature type="compositionally biased region" description="Low complexity" evidence="3">
    <location>
        <begin position="2445"/>
        <end position="2468"/>
    </location>
</feature>
<dbReference type="STRING" id="6183.A0A5K4FBA0"/>
<dbReference type="InterPro" id="IPR000225">
    <property type="entry name" value="Armadillo"/>
</dbReference>
<feature type="compositionally biased region" description="Polar residues" evidence="3">
    <location>
        <begin position="2178"/>
        <end position="2189"/>
    </location>
</feature>
<reference evidence="4" key="1">
    <citation type="submission" date="2019-11" db="UniProtKB">
        <authorList>
            <consortium name="WormBaseParasite"/>
        </authorList>
    </citation>
    <scope>IDENTIFICATION</scope>
    <source>
        <strain evidence="4">Puerto Rican</strain>
    </source>
</reference>
<dbReference type="PANTHER" id="PTHR12607:SF12">
    <property type="entry name" value="APC-LIKE, ISOFORM A-RELATED"/>
    <property type="match status" value="1"/>
</dbReference>
<dbReference type="InterPro" id="IPR011989">
    <property type="entry name" value="ARM-like"/>
</dbReference>
<feature type="compositionally biased region" description="Low complexity" evidence="3">
    <location>
        <begin position="2190"/>
        <end position="2212"/>
    </location>
</feature>
<protein>
    <recommendedName>
        <fullName evidence="5">Adenomatous polyposis coli protein</fullName>
    </recommendedName>
</protein>
<feature type="compositionally biased region" description="Low complexity" evidence="3">
    <location>
        <begin position="1560"/>
        <end position="1569"/>
    </location>
</feature>
<evidence type="ECO:0000256" key="2">
    <source>
        <dbReference type="ARBA" id="ARBA00022687"/>
    </source>
</evidence>
<evidence type="ECO:0000256" key="3">
    <source>
        <dbReference type="SAM" id="MobiDB-lite"/>
    </source>
</evidence>
<dbReference type="GO" id="GO:0030877">
    <property type="term" value="C:beta-catenin destruction complex"/>
    <property type="evidence" value="ECO:0007669"/>
    <property type="project" value="TreeGrafter"/>
</dbReference>
<feature type="region of interest" description="Disordered" evidence="3">
    <location>
        <begin position="2058"/>
        <end position="2127"/>
    </location>
</feature>
<dbReference type="InterPro" id="IPR016024">
    <property type="entry name" value="ARM-type_fold"/>
</dbReference>
<keyword evidence="2" id="KW-0879">Wnt signaling pathway</keyword>
<dbReference type="GO" id="GO:0008017">
    <property type="term" value="F:microtubule binding"/>
    <property type="evidence" value="ECO:0007669"/>
    <property type="project" value="TreeGrafter"/>
</dbReference>
<dbReference type="InterPro" id="IPR009224">
    <property type="entry name" value="SAMP"/>
</dbReference>
<proteinExistence type="inferred from homology"/>
<feature type="compositionally biased region" description="Polar residues" evidence="3">
    <location>
        <begin position="1"/>
        <end position="20"/>
    </location>
</feature>
<feature type="compositionally biased region" description="Basic and acidic residues" evidence="3">
    <location>
        <begin position="2971"/>
        <end position="2981"/>
    </location>
</feature>
<feature type="compositionally biased region" description="Low complexity" evidence="3">
    <location>
        <begin position="347"/>
        <end position="373"/>
    </location>
</feature>
<feature type="region of interest" description="Disordered" evidence="3">
    <location>
        <begin position="1633"/>
        <end position="1668"/>
    </location>
</feature>
<dbReference type="SMART" id="SM00185">
    <property type="entry name" value="ARM"/>
    <property type="match status" value="5"/>
</dbReference>
<dbReference type="GO" id="GO:0045295">
    <property type="term" value="F:gamma-catenin binding"/>
    <property type="evidence" value="ECO:0007669"/>
    <property type="project" value="TreeGrafter"/>
</dbReference>
<feature type="compositionally biased region" description="Low complexity" evidence="3">
    <location>
        <begin position="2070"/>
        <end position="2103"/>
    </location>
</feature>
<feature type="region of interest" description="Disordered" evidence="3">
    <location>
        <begin position="2487"/>
        <end position="2508"/>
    </location>
</feature>
<dbReference type="GO" id="GO:0090090">
    <property type="term" value="P:negative regulation of canonical Wnt signaling pathway"/>
    <property type="evidence" value="ECO:0007669"/>
    <property type="project" value="TreeGrafter"/>
</dbReference>
<feature type="region of interest" description="Disordered" evidence="3">
    <location>
        <begin position="2440"/>
        <end position="2468"/>
    </location>
</feature>
<dbReference type="GO" id="GO:0007026">
    <property type="term" value="P:negative regulation of microtubule depolymerization"/>
    <property type="evidence" value="ECO:0007669"/>
    <property type="project" value="TreeGrafter"/>
</dbReference>
<feature type="compositionally biased region" description="Acidic residues" evidence="3">
    <location>
        <begin position="1645"/>
        <end position="1663"/>
    </location>
</feature>
<dbReference type="GO" id="GO:0005881">
    <property type="term" value="C:cytoplasmic microtubule"/>
    <property type="evidence" value="ECO:0007669"/>
    <property type="project" value="TreeGrafter"/>
</dbReference>
<feature type="region of interest" description="Disordered" evidence="3">
    <location>
        <begin position="1520"/>
        <end position="1573"/>
    </location>
</feature>
<feature type="compositionally biased region" description="Low complexity" evidence="3">
    <location>
        <begin position="1801"/>
        <end position="1819"/>
    </location>
</feature>
<feature type="compositionally biased region" description="Low complexity" evidence="3">
    <location>
        <begin position="1523"/>
        <end position="1537"/>
    </location>
</feature>
<feature type="region of interest" description="Disordered" evidence="3">
    <location>
        <begin position="1974"/>
        <end position="2018"/>
    </location>
</feature>
<dbReference type="WBParaSite" id="Smp_343270.2">
    <property type="protein sequence ID" value="Smp_343270.2"/>
    <property type="gene ID" value="Smp_343270"/>
</dbReference>
<feature type="region of interest" description="Disordered" evidence="3">
    <location>
        <begin position="2958"/>
        <end position="2985"/>
    </location>
</feature>
<dbReference type="SUPFAM" id="SSF48371">
    <property type="entry name" value="ARM repeat"/>
    <property type="match status" value="1"/>
</dbReference>
<feature type="region of interest" description="Disordered" evidence="3">
    <location>
        <begin position="171"/>
        <end position="218"/>
    </location>
</feature>
<feature type="region of interest" description="Disordered" evidence="3">
    <location>
        <begin position="1"/>
        <end position="48"/>
    </location>
</feature>
<sequence length="3036" mass="336672">MHPCYNSSSMLSPPTVTTFHSSQSLSSSSQSSYYQSSTHDVSKPNSSEQYNLAHSRHHLYQNVILPSPSIQRFPNSSSNHFTHYSQSHIRTTTSYPSYDCYRNNSTHSQPNISNGLPIMGYPIALNSTKNYVVYEAKNGPTQSIMNNTDETLQYTNPSVIMNIQSQIPYSQYREVSRQPSRRPRPPPPPPPPRSGSWIGKIPVSSPTINDNTTNRPCIQYDYEPPSSCSQIKVNTFSDNPTTTQYTNQQSCISQTFHTSPYSNTYSSLPNGSVGLNSHSNFNIKSQLHQSSTDTNCSIDNSHTDIPIPKRSIQQEHQHRRQQQTYQQYHNQPIRISSSNGDNCQPLTSTTNSTSQSLMNNTNNSSNEQRQQQNCQYLSKQSFINSNSNNNNNSRKEVIKALLNLLIWHHPETNFTETMDPSEIHTFHTFLLNWLTKTENIPVNMNTNMYVAQFSRRILTHLIRILYSDTVYEEETTTDGQTMRETEDEEYTMNALTNEKDGMNNEDNNNNNYLEYPSSFHPNTNEFNQYRLHDTSHFTYCSTKIDYFRFIHVYSYGQNNWTKNDDNTSEKTPCLTNYTNTSINNIENSSLISNSSNFSKINLTDSKILPPNTSLMELKAAAMEAIQKLAPLCQPDSKLYGRDMGIIQLLTSIHSYSLSLSERITQTNSHNNTTHTGDNVTTNNNEAMGNTMMNRKCDNNDNTILNIESSTVCPVAEVAALVRLSFDSMHRNAICELGGVHALISLLRIEQMIWSEYMNSYNNDITNNTNNKTVVLLSSASSSSSSWIHNQNFVTLLENSLALRRYICMALTNLTYAAPENKSFICRRLTNLEALLAQLETGNEELKQVSASVLRNLSWRTDSRSKAALRRVCAAKRLTIAAMSAQRESTLRTTLSALWNLSAHCSQNKRAVCSVDGVFAFLLRMLHLQNPMQNLVIIENSGGILRNISTIIASHDDYRSILHQNNAYPILLELLRNPPSLTVVVNVCGTLWNLTCPSINNVNTIPISSDNNSNTTTNNNISSYNDRLLLLHLGALDLIEQLTQSKHDLIRTSSLAVYRNLIQTDKPVNQNHLIPSVCNSNQVNSQENQLSESSSPITTSMTINSHDQHSVSNEKNPCTNTDGRNSGGDTYYNVNNSAQTSAEQQQPTCKRRVSSRTSRLRFGLLSVVFEAESDDELDDDIDSDDVDETEDDEVEVENEVEGQTNEQNDCINEYNEKVKYEPNNNLCLYYRGGIPISDHSNYRDITVKTSSNRNSESLCDSQLMLSESTNRRHDLSDWYDEINCHGHHQVNHNVNTAVDTGVDDEQTRVYAEEGTPFPSNSANASSLDLNRSDEQFLTNKANNNFNTVNDVHISHNNSNDNDNIHSNAPILIYRNDPIPHVYAVEGTPSNCDSNLSHEDSINNSEVQLNTIGFSRPQKMNFLPHSDIVNEQEDNTYLPSPPEDISNLVTPLTSMNLEVEGDQCVTCHFPMPPPPASFPIVHKESELIDRESELFSSKQTPLIFSRGTSSCMSSLDLEVPFNGYQSSPESEYSSQQKSSNSRERISSELMSINRNHEDNGISSSSSNSSSSKRNCHFRNINHSQNCVGELYETDSCPDEEDVRLPFAEEGTPPPPKDDTENLNALYFHHSHSYKQSDMSSNLNNDCEVNEGVDDDDDDDEDDDNNDNNNHSQILQQCIASAMPSNIPYNVTGHKSSNINFNNSPSTGLLYNEPEDSLKTFAVEDTPFGTSTKTSSLNDLLTTEHKPLEDEEEGECGEGNELMVDSDMNFHSESPFNIKISNHTIKHTSNNLIKQCHTQNVTVSHGDGSSSTSSSLNGDNSSDLLSEVIQSAMPKSGQIRLSNFCSPIDQSSSNDDDCLQMYAVEGTPCVVGNKNLLSSSSSLRHDEISIHSALLPTTTDAMTSNMPLTLASPSSLSTVPYQQSNTTPPIPPLRTTSALTSIADPFTQVSGLTRPRATVAPMLQSKCHSLNSPIVSRSQNISEQSSKSCLNQNENGQQNNDSILLPNSSIPSSSSSPFQYTVGDKDDVSSFSSLLSIESVGMEHSLLQECISSAMPRPKSISMLRKQQHCQQKKQTCQQSTSSISSSSLSSSSSSSSSQQQQPSVSPALKLDTTEHESTNPFANNNIPNNNNVDYCKSNNHEEAINHCHTSLSSSSSLSLSKIHPYRELSVYKVPTTLSCISSNPRGQYSQDGSSSSSSRSRISSSSGNSSNLSLKKFKIPGHNLNNTTVTKLSDNNNNKTAQSFNRGAGTVHFLDHGSDDAQQQEEISYLNMNPVIMNNTITPKHNHASTGASITSTTNTTPVTVNCSSNSNNGSSIITNNQIKQIQMTSKVSCASFGADITNATNHNYSKLSPYYEPRRITSNFNKSSLPLNKTKSGLRAPSSIVSKSFVGMNNNNYSINKQDIDIIDVLDAKDISELLQQGAKTVVSDLMKPCDYINEKQHHSNNKLNNDTTITTTNSNNNNNSQPVSNASSLELLQKLTDLEQSISFDNDDSNTTTNTTTTATTTSNNSNKFNNKMIVTKSVESSNISPPSTCVTNQISSKATSISNIQSVKLHHPHQLSNRKLNNAKFTNHTNNNNNVYGIEKTVVSTIQNQCSSSKLTTMGNNQMLHGNKKTNPNNQNEVQPNLVNHASSSISSGNTVYKYKKNVIQPTTTMNSTHKTTINLDNKNTAQNSTKRTIKQRQQHQRIAMTEPPSVQGHSLASSRSVSAASSISNLKSISRLNNESNIQPPCNSITPKATSIQQISVESVYAALVKQNKSLMNQYSPNRTSNTTVNNNTNKLVSKTSNTGLYAKNTSSHRSFGTISRSNHSTERLTSVEEGIPLTTKLQQSKHNYSRHESNDCMPNALFCGNSTVDLNTKTPDGTLSKATESFGSGTISKNDNNTQASDVPKPIRGGRKSLIGRKTSPSTANMMNMPNNGIPVAVKPISAVKPTQHSLLNNNNNNNKDDNSKISIDKFKKSTTESPVESDINNKDEVKSSKDMNGYTKYEFEQNSRNHDKSIPGTNDCNINDKLENTPPGMWIVREDQDVVVSDFH</sequence>
<dbReference type="GO" id="GO:0016055">
    <property type="term" value="P:Wnt signaling pathway"/>
    <property type="evidence" value="ECO:0007669"/>
    <property type="project" value="UniProtKB-KW"/>
</dbReference>
<dbReference type="PANTHER" id="PTHR12607">
    <property type="entry name" value="ADENOMATOUS POLYPOSIS COLI PROTEIN FAMILY"/>
    <property type="match status" value="1"/>
</dbReference>
<feature type="compositionally biased region" description="Polar residues" evidence="3">
    <location>
        <begin position="333"/>
        <end position="346"/>
    </location>
</feature>
<dbReference type="InParanoid" id="A0A5K4FBA0"/>
<feature type="compositionally biased region" description="Low complexity" evidence="3">
    <location>
        <begin position="1083"/>
        <end position="1094"/>
    </location>
</feature>
<feature type="region of interest" description="Disordered" evidence="3">
    <location>
        <begin position="1083"/>
        <end position="1128"/>
    </location>
</feature>
<evidence type="ECO:0000313" key="4">
    <source>
        <dbReference type="WBParaSite" id="Smp_343270.2"/>
    </source>
</evidence>
<dbReference type="GO" id="GO:0007389">
    <property type="term" value="P:pattern specification process"/>
    <property type="evidence" value="ECO:0007669"/>
    <property type="project" value="TreeGrafter"/>
</dbReference>
<feature type="compositionally biased region" description="Low complexity" evidence="3">
    <location>
        <begin position="1999"/>
        <end position="2014"/>
    </location>
</feature>
<dbReference type="InterPro" id="IPR026818">
    <property type="entry name" value="Apc_fam"/>
</dbReference>
<feature type="compositionally biased region" description="Polar residues" evidence="3">
    <location>
        <begin position="2906"/>
        <end position="2918"/>
    </location>
</feature>
<dbReference type="Gene3D" id="1.25.10.10">
    <property type="entry name" value="Leucine-rich Repeat Variant"/>
    <property type="match status" value="1"/>
</dbReference>
<feature type="region of interest" description="Disordered" evidence="3">
    <location>
        <begin position="333"/>
        <end position="373"/>
    </location>
</feature>
<feature type="compositionally biased region" description="Polar residues" evidence="3">
    <location>
        <begin position="1974"/>
        <end position="1998"/>
    </location>
</feature>
<evidence type="ECO:0008006" key="5">
    <source>
        <dbReference type="Google" id="ProtNLM"/>
    </source>
</evidence>
<feature type="compositionally biased region" description="Low complexity" evidence="3">
    <location>
        <begin position="2493"/>
        <end position="2508"/>
    </location>
</feature>
<dbReference type="GO" id="GO:0001708">
    <property type="term" value="P:cell fate specification"/>
    <property type="evidence" value="ECO:0007669"/>
    <property type="project" value="TreeGrafter"/>
</dbReference>
<feature type="region of interest" description="Disordered" evidence="3">
    <location>
        <begin position="2178"/>
        <end position="2218"/>
    </location>
</feature>
<dbReference type="Pfam" id="PF05924">
    <property type="entry name" value="SAMP"/>
    <property type="match status" value="1"/>
</dbReference>
<organism evidence="4">
    <name type="scientific">Schistosoma mansoni</name>
    <name type="common">Blood fluke</name>
    <dbReference type="NCBI Taxonomy" id="6183"/>
    <lineage>
        <taxon>Eukaryota</taxon>
        <taxon>Metazoa</taxon>
        <taxon>Spiralia</taxon>
        <taxon>Lophotrochozoa</taxon>
        <taxon>Platyhelminthes</taxon>
        <taxon>Trematoda</taxon>
        <taxon>Digenea</taxon>
        <taxon>Strigeidida</taxon>
        <taxon>Schistosomatoidea</taxon>
        <taxon>Schistosomatidae</taxon>
        <taxon>Schistosoma</taxon>
    </lineage>
</organism>
<feature type="region of interest" description="Disordered" evidence="3">
    <location>
        <begin position="1798"/>
        <end position="1819"/>
    </location>
</feature>
<feature type="compositionally biased region" description="Low complexity" evidence="3">
    <location>
        <begin position="21"/>
        <end position="37"/>
    </location>
</feature>
<name>A0A5K4FBA0_SCHMA</name>
<feature type="region of interest" description="Disordered" evidence="3">
    <location>
        <begin position="1911"/>
        <end position="1930"/>
    </location>
</feature>
<dbReference type="GO" id="GO:0016477">
    <property type="term" value="P:cell migration"/>
    <property type="evidence" value="ECO:0007669"/>
    <property type="project" value="TreeGrafter"/>
</dbReference>
<comment type="similarity">
    <text evidence="1">Belongs to the adenomatous polyposis coli (APC) family.</text>
</comment>
<feature type="region of interest" description="Disordered" evidence="3">
    <location>
        <begin position="2791"/>
        <end position="2811"/>
    </location>
</feature>
<dbReference type="GO" id="GO:0007399">
    <property type="term" value="P:nervous system development"/>
    <property type="evidence" value="ECO:0007669"/>
    <property type="project" value="TreeGrafter"/>
</dbReference>
<feature type="compositionally biased region" description="Polar residues" evidence="3">
    <location>
        <begin position="2794"/>
        <end position="2809"/>
    </location>
</feature>
<accession>A0A5K4FBA0</accession>
<dbReference type="GO" id="GO:0008013">
    <property type="term" value="F:beta-catenin binding"/>
    <property type="evidence" value="ECO:0007669"/>
    <property type="project" value="InterPro"/>
</dbReference>
<feature type="compositionally biased region" description="Polar residues" evidence="3">
    <location>
        <begin position="1095"/>
        <end position="1128"/>
    </location>
</feature>
<feature type="compositionally biased region" description="Polar residues" evidence="3">
    <location>
        <begin position="2871"/>
        <end position="2888"/>
    </location>
</feature>